<name>A0A1M5TC96_9ACTN</name>
<dbReference type="STRING" id="1206085.SAMN05443575_3967"/>
<dbReference type="SUPFAM" id="SSF53850">
    <property type="entry name" value="Periplasmic binding protein-like II"/>
    <property type="match status" value="1"/>
</dbReference>
<dbReference type="AlphaFoldDB" id="A0A1M5TC96"/>
<dbReference type="CDD" id="cd01004">
    <property type="entry name" value="PBP2_MidA_like"/>
    <property type="match status" value="1"/>
</dbReference>
<dbReference type="InterPro" id="IPR001638">
    <property type="entry name" value="Solute-binding_3/MltF_N"/>
</dbReference>
<organism evidence="4 5">
    <name type="scientific">Jatrophihabitans endophyticus</name>
    <dbReference type="NCBI Taxonomy" id="1206085"/>
    <lineage>
        <taxon>Bacteria</taxon>
        <taxon>Bacillati</taxon>
        <taxon>Actinomycetota</taxon>
        <taxon>Actinomycetes</taxon>
        <taxon>Jatrophihabitantales</taxon>
        <taxon>Jatrophihabitantaceae</taxon>
        <taxon>Jatrophihabitans</taxon>
    </lineage>
</organism>
<proteinExistence type="predicted"/>
<feature type="domain" description="Solute-binding protein family 3/N-terminal" evidence="3">
    <location>
        <begin position="61"/>
        <end position="285"/>
    </location>
</feature>
<accession>A0A1M5TC96</accession>
<evidence type="ECO:0000313" key="5">
    <source>
        <dbReference type="Proteomes" id="UP000186132"/>
    </source>
</evidence>
<reference evidence="4 5" key="1">
    <citation type="submission" date="2016-11" db="EMBL/GenBank/DDBJ databases">
        <authorList>
            <person name="Jaros S."/>
            <person name="Januszkiewicz K."/>
            <person name="Wedrychowicz H."/>
        </authorList>
    </citation>
    <scope>NUCLEOTIDE SEQUENCE [LARGE SCALE GENOMIC DNA]</scope>
    <source>
        <strain evidence="4 5">DSM 45627</strain>
    </source>
</reference>
<dbReference type="Pfam" id="PF00497">
    <property type="entry name" value="SBP_bac_3"/>
    <property type="match status" value="1"/>
</dbReference>
<dbReference type="PANTHER" id="PTHR35936">
    <property type="entry name" value="MEMBRANE-BOUND LYTIC MUREIN TRANSGLYCOSYLASE F"/>
    <property type="match status" value="1"/>
</dbReference>
<dbReference type="PANTHER" id="PTHR35936:SF17">
    <property type="entry name" value="ARGININE-BINDING EXTRACELLULAR PROTEIN ARTP"/>
    <property type="match status" value="1"/>
</dbReference>
<keyword evidence="5" id="KW-1185">Reference proteome</keyword>
<protein>
    <submittedName>
        <fullName evidence="4">Amino acid ABC transporter substrate-binding protein, PAAT family</fullName>
    </submittedName>
</protein>
<dbReference type="PROSITE" id="PS51257">
    <property type="entry name" value="PROKAR_LIPOPROTEIN"/>
    <property type="match status" value="1"/>
</dbReference>
<dbReference type="Proteomes" id="UP000186132">
    <property type="component" value="Unassembled WGS sequence"/>
</dbReference>
<dbReference type="EMBL" id="FQVU01000006">
    <property type="protein sequence ID" value="SHH48306.1"/>
    <property type="molecule type" value="Genomic_DNA"/>
</dbReference>
<feature type="chain" id="PRO_5038618887" evidence="2">
    <location>
        <begin position="22"/>
        <end position="298"/>
    </location>
</feature>
<evidence type="ECO:0000259" key="3">
    <source>
        <dbReference type="SMART" id="SM00062"/>
    </source>
</evidence>
<dbReference type="Gene3D" id="3.40.190.10">
    <property type="entry name" value="Periplasmic binding protein-like II"/>
    <property type="match status" value="2"/>
</dbReference>
<sequence length="298" mass="31132">MPTRTRTLSTLLGLAAASAVALTGCASNSEGGGPTGSVTGTVSKDDTAAKNVPAKIKSRGTLIAAINAPYAPNEFVQNGKVVGFDIDLMTAISKSLGLKVQFRQSAFEQIIPRVQGGTYDAGTSSFTDTVERQKSVDFVDYYNAGVLWASPKGKKVDPLNACGLRVSVQSTTYEQTDELPALSKKCKSAGKKPITVVPYDDQDEATNAVVLGKVDAMSADSPITLYAIKQSGGKLQQAGALREAAPYGWAVKKGSTLGQAFKGALESLIKDGTYLQICTKWGVQAGAIKTVKINGGTI</sequence>
<gene>
    <name evidence="4" type="ORF">SAMN05443575_3967</name>
</gene>
<evidence type="ECO:0000256" key="2">
    <source>
        <dbReference type="SAM" id="SignalP"/>
    </source>
</evidence>
<evidence type="ECO:0000256" key="1">
    <source>
        <dbReference type="ARBA" id="ARBA00022729"/>
    </source>
</evidence>
<dbReference type="SMART" id="SM00062">
    <property type="entry name" value="PBPb"/>
    <property type="match status" value="1"/>
</dbReference>
<feature type="signal peptide" evidence="2">
    <location>
        <begin position="1"/>
        <end position="21"/>
    </location>
</feature>
<keyword evidence="1 2" id="KW-0732">Signal</keyword>
<dbReference type="RefSeq" id="WP_073392155.1">
    <property type="nucleotide sequence ID" value="NZ_FQVU01000006.1"/>
</dbReference>
<evidence type="ECO:0000313" key="4">
    <source>
        <dbReference type="EMBL" id="SHH48306.1"/>
    </source>
</evidence>